<organism evidence="6 7">
    <name type="scientific">Methylobacterium iners</name>
    <dbReference type="NCBI Taxonomy" id="418707"/>
    <lineage>
        <taxon>Bacteria</taxon>
        <taxon>Pseudomonadati</taxon>
        <taxon>Pseudomonadota</taxon>
        <taxon>Alphaproteobacteria</taxon>
        <taxon>Hyphomicrobiales</taxon>
        <taxon>Methylobacteriaceae</taxon>
        <taxon>Methylobacterium</taxon>
    </lineage>
</organism>
<comment type="caution">
    <text evidence="6">The sequence shown here is derived from an EMBL/GenBank/DDBJ whole genome shotgun (WGS) entry which is preliminary data.</text>
</comment>
<dbReference type="CDD" id="cd00156">
    <property type="entry name" value="REC"/>
    <property type="match status" value="1"/>
</dbReference>
<sequence length="305" mass="33278">MGGRRIAMHIVIVDTSRVVLKIVSGLLEPRGHTVHVFTDSAEALDYVTNTPSVRVLITSLEVRPISGLELCWSARLLAEANRPLYVITMSSARNARNLAEALDSGADDFIEKPPGGEELHARLRAADRLTTMQSELIRLAETDPLTGLLNRRAFLQRSREAGDRAGNHGRMSAILVDIDHFKRINDEYGHDVGDAAIQAVARELAPEGIVGRLGGEEFGIVLPYRPLVEAEAFAGRLRLVMQALRIRGAKTPIRLTCSFGVSEWSEGDTIEGLIKRADIALYEAKSGGRNRVVSAATDLLLARTA</sequence>
<evidence type="ECO:0000256" key="1">
    <source>
        <dbReference type="ARBA" id="ARBA00012528"/>
    </source>
</evidence>
<feature type="domain" description="GGDEF" evidence="5">
    <location>
        <begin position="169"/>
        <end position="297"/>
    </location>
</feature>
<dbReference type="PANTHER" id="PTHR45138">
    <property type="entry name" value="REGULATORY COMPONENTS OF SENSORY TRANSDUCTION SYSTEM"/>
    <property type="match status" value="1"/>
</dbReference>
<dbReference type="SUPFAM" id="SSF52172">
    <property type="entry name" value="CheY-like"/>
    <property type="match status" value="1"/>
</dbReference>
<dbReference type="PROSITE" id="PS50110">
    <property type="entry name" value="RESPONSE_REGULATORY"/>
    <property type="match status" value="1"/>
</dbReference>
<dbReference type="SMART" id="SM00267">
    <property type="entry name" value="GGDEF"/>
    <property type="match status" value="1"/>
</dbReference>
<proteinExistence type="predicted"/>
<protein>
    <recommendedName>
        <fullName evidence="1">diguanylate cyclase</fullName>
        <ecNumber evidence="1">2.7.7.65</ecNumber>
    </recommendedName>
</protein>
<comment type="catalytic activity">
    <reaction evidence="2">
        <text>2 GTP = 3',3'-c-di-GMP + 2 diphosphate</text>
        <dbReference type="Rhea" id="RHEA:24898"/>
        <dbReference type="ChEBI" id="CHEBI:33019"/>
        <dbReference type="ChEBI" id="CHEBI:37565"/>
        <dbReference type="ChEBI" id="CHEBI:58805"/>
        <dbReference type="EC" id="2.7.7.65"/>
    </reaction>
</comment>
<evidence type="ECO:0000256" key="2">
    <source>
        <dbReference type="ARBA" id="ARBA00034247"/>
    </source>
</evidence>
<evidence type="ECO:0000256" key="3">
    <source>
        <dbReference type="PROSITE-ProRule" id="PRU00169"/>
    </source>
</evidence>
<evidence type="ECO:0000313" key="7">
    <source>
        <dbReference type="Proteomes" id="UP001055125"/>
    </source>
</evidence>
<gene>
    <name evidence="6" type="primary">pleD_2</name>
    <name evidence="6" type="ORF">OCOJLMKI_4771</name>
</gene>
<dbReference type="Pfam" id="PF00072">
    <property type="entry name" value="Response_reg"/>
    <property type="match status" value="1"/>
</dbReference>
<evidence type="ECO:0000259" key="4">
    <source>
        <dbReference type="PROSITE" id="PS50110"/>
    </source>
</evidence>
<dbReference type="CDD" id="cd01949">
    <property type="entry name" value="GGDEF"/>
    <property type="match status" value="1"/>
</dbReference>
<dbReference type="Gene3D" id="3.40.50.2300">
    <property type="match status" value="1"/>
</dbReference>
<dbReference type="InterPro" id="IPR011006">
    <property type="entry name" value="CheY-like_superfamily"/>
</dbReference>
<dbReference type="PROSITE" id="PS50887">
    <property type="entry name" value="GGDEF"/>
    <property type="match status" value="1"/>
</dbReference>
<dbReference type="EC" id="2.7.7.65" evidence="1"/>
<dbReference type="EMBL" id="BPQP01000090">
    <property type="protein sequence ID" value="GJD97539.1"/>
    <property type="molecule type" value="Genomic_DNA"/>
</dbReference>
<dbReference type="InterPro" id="IPR001789">
    <property type="entry name" value="Sig_transdc_resp-reg_receiver"/>
</dbReference>
<feature type="domain" description="Response regulatory" evidence="4">
    <location>
        <begin position="9"/>
        <end position="127"/>
    </location>
</feature>
<reference evidence="6" key="2">
    <citation type="submission" date="2021-08" db="EMBL/GenBank/DDBJ databases">
        <authorList>
            <person name="Tani A."/>
            <person name="Ola A."/>
            <person name="Ogura Y."/>
            <person name="Katsura K."/>
            <person name="Hayashi T."/>
        </authorList>
    </citation>
    <scope>NUCLEOTIDE SEQUENCE</scope>
    <source>
        <strain evidence="6">DSM 19015</strain>
    </source>
</reference>
<dbReference type="PANTHER" id="PTHR45138:SF9">
    <property type="entry name" value="DIGUANYLATE CYCLASE DGCM-RELATED"/>
    <property type="match status" value="1"/>
</dbReference>
<reference evidence="6" key="1">
    <citation type="journal article" date="2021" name="Front. Microbiol.">
        <title>Comprehensive Comparative Genomics and Phenotyping of Methylobacterium Species.</title>
        <authorList>
            <person name="Alessa O."/>
            <person name="Ogura Y."/>
            <person name="Fujitani Y."/>
            <person name="Takami H."/>
            <person name="Hayashi T."/>
            <person name="Sahin N."/>
            <person name="Tani A."/>
        </authorList>
    </citation>
    <scope>NUCLEOTIDE SEQUENCE</scope>
    <source>
        <strain evidence="6">DSM 19015</strain>
    </source>
</reference>
<dbReference type="SUPFAM" id="SSF55073">
    <property type="entry name" value="Nucleotide cyclase"/>
    <property type="match status" value="1"/>
</dbReference>
<dbReference type="SMART" id="SM00448">
    <property type="entry name" value="REC"/>
    <property type="match status" value="1"/>
</dbReference>
<keyword evidence="7" id="KW-1185">Reference proteome</keyword>
<dbReference type="Proteomes" id="UP001055125">
    <property type="component" value="Unassembled WGS sequence"/>
</dbReference>
<evidence type="ECO:0000313" key="6">
    <source>
        <dbReference type="EMBL" id="GJD97539.1"/>
    </source>
</evidence>
<dbReference type="InterPro" id="IPR029787">
    <property type="entry name" value="Nucleotide_cyclase"/>
</dbReference>
<name>A0ABQ4S378_9HYPH</name>
<dbReference type="Gene3D" id="3.30.70.270">
    <property type="match status" value="1"/>
</dbReference>
<dbReference type="Pfam" id="PF00990">
    <property type="entry name" value="GGDEF"/>
    <property type="match status" value="1"/>
</dbReference>
<dbReference type="InterPro" id="IPR050469">
    <property type="entry name" value="Diguanylate_Cyclase"/>
</dbReference>
<accession>A0ABQ4S378</accession>
<evidence type="ECO:0000259" key="5">
    <source>
        <dbReference type="PROSITE" id="PS50887"/>
    </source>
</evidence>
<dbReference type="NCBIfam" id="TIGR00254">
    <property type="entry name" value="GGDEF"/>
    <property type="match status" value="1"/>
</dbReference>
<comment type="caution">
    <text evidence="3">Lacks conserved residue(s) required for the propagation of feature annotation.</text>
</comment>
<dbReference type="InterPro" id="IPR043128">
    <property type="entry name" value="Rev_trsase/Diguanyl_cyclase"/>
</dbReference>
<dbReference type="InterPro" id="IPR000160">
    <property type="entry name" value="GGDEF_dom"/>
</dbReference>